<sequence>MKSCMFNSERSRQDVIHRAVGTAARVRSASGCHYEVLCSIAEGLPVRSCGENSNIFAIVFNIDNLSVGYNFEAVRFGLRQQQIPNILCAHAFRKYSVLFACDGLDSVRFEVAYEIVVAIFVEYLADGTTGRAVAAREILDAAGMCDITMAISAHQEFCAYSRGGLEDNAAAVQIGSAHKSGCAGTDYYGIAVRSIYEGIIMKCDFCRCPGRVVYICILFQIHLLGV</sequence>
<proteinExistence type="predicted"/>
<evidence type="ECO:0000313" key="1">
    <source>
        <dbReference type="EMBL" id="EUC51645.1"/>
    </source>
</evidence>
<protein>
    <submittedName>
        <fullName evidence="1">Uncharacterized protein</fullName>
    </submittedName>
</protein>
<reference evidence="1 2" key="1">
    <citation type="submission" date="2014-01" db="EMBL/GenBank/DDBJ databases">
        <authorList>
            <person name="Durkin A.S."/>
            <person name="McCorrison J."/>
            <person name="Torralba M."/>
            <person name="Gillis M."/>
            <person name="Haft D.H."/>
            <person name="Methe B."/>
            <person name="Sutton G."/>
            <person name="Nelson K.E."/>
        </authorList>
    </citation>
    <scope>NUCLEOTIDE SEQUENCE [LARGE SCALE GENOMIC DNA]</scope>
    <source>
        <strain evidence="1 2">ATCC 33093</strain>
    </source>
</reference>
<dbReference type="Proteomes" id="UP000022645">
    <property type="component" value="Unassembled WGS sequence"/>
</dbReference>
<name>X8IPB2_9FIRM</name>
<accession>X8IPB2</accession>
<comment type="caution">
    <text evidence="1">The sequence shown here is derived from an EMBL/GenBank/DDBJ whole genome shotgun (WGS) entry which is preliminary data.</text>
</comment>
<evidence type="ECO:0000313" key="2">
    <source>
        <dbReference type="Proteomes" id="UP000022645"/>
    </source>
</evidence>
<gene>
    <name evidence="1" type="ORF">HMPREF0581_0064</name>
</gene>
<dbReference type="EMBL" id="JALU01000026">
    <property type="protein sequence ID" value="EUC51645.1"/>
    <property type="molecule type" value="Genomic_DNA"/>
</dbReference>
<dbReference type="AlphaFoldDB" id="X8IPB2"/>
<organism evidence="1 2">
    <name type="scientific">Mogibacterium timidum ATCC 33093</name>
    <dbReference type="NCBI Taxonomy" id="1401079"/>
    <lineage>
        <taxon>Bacteria</taxon>
        <taxon>Bacillati</taxon>
        <taxon>Bacillota</taxon>
        <taxon>Clostridia</taxon>
        <taxon>Peptostreptococcales</taxon>
        <taxon>Anaerovoracaceae</taxon>
        <taxon>Mogibacterium</taxon>
    </lineage>
</organism>